<gene>
    <name evidence="2" type="ORF">DI487_11175</name>
</gene>
<dbReference type="InterPro" id="IPR007372">
    <property type="entry name" value="Lipid/polyisoprenoid-bd_YceI"/>
</dbReference>
<accession>A0A2U8QWD5</accession>
<dbReference type="Pfam" id="PF04264">
    <property type="entry name" value="YceI"/>
    <property type="match status" value="1"/>
</dbReference>
<dbReference type="SUPFAM" id="SSF101874">
    <property type="entry name" value="YceI-like"/>
    <property type="match status" value="1"/>
</dbReference>
<dbReference type="EMBL" id="CP029463">
    <property type="protein sequence ID" value="AWM14359.1"/>
    <property type="molecule type" value="Genomic_DNA"/>
</dbReference>
<evidence type="ECO:0000259" key="1">
    <source>
        <dbReference type="SMART" id="SM00867"/>
    </source>
</evidence>
<dbReference type="KEGG" id="fse:DI487_11175"/>
<evidence type="ECO:0000313" key="2">
    <source>
        <dbReference type="EMBL" id="AWM14359.1"/>
    </source>
</evidence>
<dbReference type="PANTHER" id="PTHR34406">
    <property type="entry name" value="PROTEIN YCEI"/>
    <property type="match status" value="1"/>
</dbReference>
<dbReference type="PANTHER" id="PTHR34406:SF1">
    <property type="entry name" value="PROTEIN YCEI"/>
    <property type="match status" value="1"/>
</dbReference>
<dbReference type="OrthoDB" id="951410at2"/>
<dbReference type="Proteomes" id="UP000245429">
    <property type="component" value="Chromosome"/>
</dbReference>
<keyword evidence="3" id="KW-1185">Reference proteome</keyword>
<dbReference type="InterPro" id="IPR036761">
    <property type="entry name" value="TTHA0802/YceI-like_sf"/>
</dbReference>
<dbReference type="SMART" id="SM00867">
    <property type="entry name" value="YceI"/>
    <property type="match status" value="1"/>
</dbReference>
<dbReference type="AlphaFoldDB" id="A0A2U8QWD5"/>
<dbReference type="RefSeq" id="WP_109569719.1">
    <property type="nucleotide sequence ID" value="NZ_CP029463.1"/>
</dbReference>
<reference evidence="2 3" key="1">
    <citation type="submission" date="2018-05" db="EMBL/GenBank/DDBJ databases">
        <title>Flavobacterium sp. MEBiC07310.</title>
        <authorList>
            <person name="Baek K."/>
        </authorList>
    </citation>
    <scope>NUCLEOTIDE SEQUENCE [LARGE SCALE GENOMIC DNA]</scope>
    <source>
        <strain evidence="2 3">MEBiC07310</strain>
    </source>
</reference>
<feature type="domain" description="Lipid/polyisoprenoid-binding YceI-like" evidence="1">
    <location>
        <begin position="43"/>
        <end position="219"/>
    </location>
</feature>
<protein>
    <submittedName>
        <fullName evidence="2">Lipid-binding protein</fullName>
    </submittedName>
</protein>
<dbReference type="Gene3D" id="2.40.128.110">
    <property type="entry name" value="Lipid/polyisoprenoid-binding, YceI-like"/>
    <property type="match status" value="1"/>
</dbReference>
<evidence type="ECO:0000313" key="3">
    <source>
        <dbReference type="Proteomes" id="UP000245429"/>
    </source>
</evidence>
<sequence length="221" mass="24344">MKKILLSLSLVAFIGLNSCKKEEKAEMPSETVTVEEAVDSLGNYKIDAAASVINWTGSKPTGKHTGTISLKDGGFTITDGKIESGNFSIDMTSINVTDLEGDDKMKLETHLKGLGDKETEDHFFNTAKYPDSHFKILSTEEANGAYFVKGILTMKGISKPVEFPAEITINDSDVTLHSDPFKINRTLWGVNYASKSIFDDLKDKFVDDDIELEVTVKAHKK</sequence>
<proteinExistence type="predicted"/>
<name>A0A2U8QWD5_9FLAO</name>
<organism evidence="2 3">
    <name type="scientific">Flavobacterium sediminis</name>
    <dbReference type="NCBI Taxonomy" id="2201181"/>
    <lineage>
        <taxon>Bacteria</taxon>
        <taxon>Pseudomonadati</taxon>
        <taxon>Bacteroidota</taxon>
        <taxon>Flavobacteriia</taxon>
        <taxon>Flavobacteriales</taxon>
        <taxon>Flavobacteriaceae</taxon>
        <taxon>Flavobacterium</taxon>
    </lineage>
</organism>